<dbReference type="AlphaFoldDB" id="W6YT01"/>
<dbReference type="OrthoDB" id="2157530at2759"/>
<dbReference type="GeneID" id="19150410"/>
<dbReference type="RefSeq" id="XP_007707266.1">
    <property type="nucleotide sequence ID" value="XM_007709076.1"/>
</dbReference>
<gene>
    <name evidence="2" type="ORF">COCCADRAFT_63989</name>
</gene>
<protein>
    <recommendedName>
        <fullName evidence="1">Heterokaryon incompatibility domain-containing protein</fullName>
    </recommendedName>
</protein>
<proteinExistence type="predicted"/>
<dbReference type="Pfam" id="PF06985">
    <property type="entry name" value="HET"/>
    <property type="match status" value="1"/>
</dbReference>
<reference evidence="2 3" key="1">
    <citation type="journal article" date="2013" name="PLoS Genet.">
        <title>Comparative genome structure, secondary metabolite, and effector coding capacity across Cochliobolus pathogens.</title>
        <authorList>
            <person name="Condon B.J."/>
            <person name="Leng Y."/>
            <person name="Wu D."/>
            <person name="Bushley K.E."/>
            <person name="Ohm R.A."/>
            <person name="Otillar R."/>
            <person name="Martin J."/>
            <person name="Schackwitz W."/>
            <person name="Grimwood J."/>
            <person name="MohdZainudin N."/>
            <person name="Xue C."/>
            <person name="Wang R."/>
            <person name="Manning V.A."/>
            <person name="Dhillon B."/>
            <person name="Tu Z.J."/>
            <person name="Steffenson B.J."/>
            <person name="Salamov A."/>
            <person name="Sun H."/>
            <person name="Lowry S."/>
            <person name="LaButti K."/>
            <person name="Han J."/>
            <person name="Copeland A."/>
            <person name="Lindquist E."/>
            <person name="Barry K."/>
            <person name="Schmutz J."/>
            <person name="Baker S.E."/>
            <person name="Ciuffetti L.M."/>
            <person name="Grigoriev I.V."/>
            <person name="Zhong S."/>
            <person name="Turgeon B.G."/>
        </authorList>
    </citation>
    <scope>NUCLEOTIDE SEQUENCE [LARGE SCALE GENOMIC DNA]</scope>
    <source>
        <strain evidence="2 3">26-R-13</strain>
    </source>
</reference>
<dbReference type="KEGG" id="bze:COCCADRAFT_63989"/>
<evidence type="ECO:0000259" key="1">
    <source>
        <dbReference type="Pfam" id="PF06985"/>
    </source>
</evidence>
<feature type="non-terminal residue" evidence="2">
    <location>
        <position position="1"/>
    </location>
</feature>
<accession>W6YT01</accession>
<feature type="domain" description="Heterokaryon incompatibility" evidence="1">
    <location>
        <begin position="55"/>
        <end position="124"/>
    </location>
</feature>
<sequence>NEIRILALLPSTDRTARLQGRFETYNLDNDNEASSKADQNGYEAVFYNRTTPRTMGSIVIESKIVFIPLDLQRALFWLRYTHEERRLWADAICINDSDPLEEFIQISLFSQIYKRATKAIAWIGE</sequence>
<name>W6YT01_COCC2</name>
<dbReference type="InterPro" id="IPR010730">
    <property type="entry name" value="HET"/>
</dbReference>
<dbReference type="PANTHER" id="PTHR24148:SF64">
    <property type="entry name" value="HETEROKARYON INCOMPATIBILITY DOMAIN-CONTAINING PROTEIN"/>
    <property type="match status" value="1"/>
</dbReference>
<keyword evidence="3" id="KW-1185">Reference proteome</keyword>
<feature type="non-terminal residue" evidence="2">
    <location>
        <position position="125"/>
    </location>
</feature>
<dbReference type="InterPro" id="IPR052895">
    <property type="entry name" value="HetReg/Transcr_Mod"/>
</dbReference>
<organism evidence="2 3">
    <name type="scientific">Cochliobolus carbonum (strain 26-R-13)</name>
    <name type="common">Maize leaf spot fungus</name>
    <name type="synonym">Bipolaris zeicola</name>
    <dbReference type="NCBI Taxonomy" id="930089"/>
    <lineage>
        <taxon>Eukaryota</taxon>
        <taxon>Fungi</taxon>
        <taxon>Dikarya</taxon>
        <taxon>Ascomycota</taxon>
        <taxon>Pezizomycotina</taxon>
        <taxon>Dothideomycetes</taxon>
        <taxon>Pleosporomycetidae</taxon>
        <taxon>Pleosporales</taxon>
        <taxon>Pleosporineae</taxon>
        <taxon>Pleosporaceae</taxon>
        <taxon>Bipolaris</taxon>
    </lineage>
</organism>
<dbReference type="HOGENOM" id="CLU_004184_6_2_1"/>
<evidence type="ECO:0000313" key="2">
    <source>
        <dbReference type="EMBL" id="EUC38554.1"/>
    </source>
</evidence>
<dbReference type="STRING" id="930089.W6YT01"/>
<dbReference type="EMBL" id="KI964542">
    <property type="protein sequence ID" value="EUC38554.1"/>
    <property type="molecule type" value="Genomic_DNA"/>
</dbReference>
<dbReference type="PANTHER" id="PTHR24148">
    <property type="entry name" value="ANKYRIN REPEAT DOMAIN-CONTAINING PROTEIN 39 HOMOLOG-RELATED"/>
    <property type="match status" value="1"/>
</dbReference>
<evidence type="ECO:0000313" key="3">
    <source>
        <dbReference type="Proteomes" id="UP000053841"/>
    </source>
</evidence>
<dbReference type="Proteomes" id="UP000053841">
    <property type="component" value="Unassembled WGS sequence"/>
</dbReference>